<reference evidence="1 2" key="1">
    <citation type="submission" date="2021-06" db="EMBL/GenBank/DDBJ databases">
        <title>Caerostris extrusa draft genome.</title>
        <authorList>
            <person name="Kono N."/>
            <person name="Arakawa K."/>
        </authorList>
    </citation>
    <scope>NUCLEOTIDE SEQUENCE [LARGE SCALE GENOMIC DNA]</scope>
</reference>
<dbReference type="EMBL" id="BPLR01008826">
    <property type="protein sequence ID" value="GIY27539.1"/>
    <property type="molecule type" value="Genomic_DNA"/>
</dbReference>
<gene>
    <name evidence="1" type="primary">Scrt1_0</name>
    <name evidence="1" type="ORF">CEXT_694511</name>
</gene>
<protein>
    <submittedName>
        <fullName evidence="1">Transcriptional repressor scratch 1</fullName>
    </submittedName>
</protein>
<dbReference type="Proteomes" id="UP001054945">
    <property type="component" value="Unassembled WGS sequence"/>
</dbReference>
<evidence type="ECO:0000313" key="1">
    <source>
        <dbReference type="EMBL" id="GIY27539.1"/>
    </source>
</evidence>
<evidence type="ECO:0000313" key="2">
    <source>
        <dbReference type="Proteomes" id="UP001054945"/>
    </source>
</evidence>
<organism evidence="1 2">
    <name type="scientific">Caerostris extrusa</name>
    <name type="common">Bark spider</name>
    <name type="synonym">Caerostris bankana</name>
    <dbReference type="NCBI Taxonomy" id="172846"/>
    <lineage>
        <taxon>Eukaryota</taxon>
        <taxon>Metazoa</taxon>
        <taxon>Ecdysozoa</taxon>
        <taxon>Arthropoda</taxon>
        <taxon>Chelicerata</taxon>
        <taxon>Arachnida</taxon>
        <taxon>Araneae</taxon>
        <taxon>Araneomorphae</taxon>
        <taxon>Entelegynae</taxon>
        <taxon>Araneoidea</taxon>
        <taxon>Araneidae</taxon>
        <taxon>Caerostris</taxon>
    </lineage>
</organism>
<sequence length="120" mass="13561">MVGCVELSPIVWMSDDVPPSSPHPLHFMEYCCWRARYIHDVLPSPNLLGYDQKMRQVFLRQLRDGVFDKELDLSSRSRERSRDHDISDASSFCSRVSESSLSPGLVAAPSAPVACYSFHS</sequence>
<proteinExistence type="predicted"/>
<keyword evidence="2" id="KW-1185">Reference proteome</keyword>
<accession>A0AAV4S2I0</accession>
<dbReference type="AlphaFoldDB" id="A0AAV4S2I0"/>
<comment type="caution">
    <text evidence="1">The sequence shown here is derived from an EMBL/GenBank/DDBJ whole genome shotgun (WGS) entry which is preliminary data.</text>
</comment>
<name>A0AAV4S2I0_CAEEX</name>